<dbReference type="GO" id="GO:0009536">
    <property type="term" value="C:plastid"/>
    <property type="evidence" value="ECO:0007669"/>
    <property type="project" value="TreeGrafter"/>
</dbReference>
<protein>
    <submittedName>
        <fullName evidence="1">Uncharacterized protein</fullName>
    </submittedName>
</protein>
<keyword evidence="2" id="KW-1185">Reference proteome</keyword>
<evidence type="ECO:0000313" key="2">
    <source>
        <dbReference type="Proteomes" id="UP000775213"/>
    </source>
</evidence>
<dbReference type="Proteomes" id="UP000775213">
    <property type="component" value="Unassembled WGS sequence"/>
</dbReference>
<proteinExistence type="predicted"/>
<reference evidence="1 2" key="1">
    <citation type="journal article" date="2021" name="Hortic Res">
        <title>Chromosome-scale assembly of the Dendrobium chrysotoxum genome enhances the understanding of orchid evolution.</title>
        <authorList>
            <person name="Zhang Y."/>
            <person name="Zhang G.Q."/>
            <person name="Zhang D."/>
            <person name="Liu X.D."/>
            <person name="Xu X.Y."/>
            <person name="Sun W.H."/>
            <person name="Yu X."/>
            <person name="Zhu X."/>
            <person name="Wang Z.W."/>
            <person name="Zhao X."/>
            <person name="Zhong W.Y."/>
            <person name="Chen H."/>
            <person name="Yin W.L."/>
            <person name="Huang T."/>
            <person name="Niu S.C."/>
            <person name="Liu Z.J."/>
        </authorList>
    </citation>
    <scope>NUCLEOTIDE SEQUENCE [LARGE SCALE GENOMIC DNA]</scope>
    <source>
        <strain evidence="1">Lindl</strain>
    </source>
</reference>
<evidence type="ECO:0000313" key="1">
    <source>
        <dbReference type="EMBL" id="KAH0450920.1"/>
    </source>
</evidence>
<dbReference type="EMBL" id="JAGFBR010000018">
    <property type="protein sequence ID" value="KAH0450920.1"/>
    <property type="molecule type" value="Genomic_DNA"/>
</dbReference>
<dbReference type="PANTHER" id="PTHR38357">
    <property type="entry name" value="EXPRESSED PROTEIN"/>
    <property type="match status" value="1"/>
</dbReference>
<dbReference type="PANTHER" id="PTHR38357:SF1">
    <property type="entry name" value="EXPRESSED PROTEIN"/>
    <property type="match status" value="1"/>
</dbReference>
<sequence length="257" mass="28727">MSLLLFFSPKVIPHPLLSLRRTSSSHSPLISAASLNIPARDRVIDFGKHRGRMLGSLPSSYLSWISNNLRAGDFLDWARLADEVLADPIYRDRLEWESAERLLAGAAGCRRPSDSPLADLLSVSETFGWDNDDKEGWARVDFDLLGTSMGGRIPRRSSEMEKGHVLGRKVGVFREGGEVRRGTEERREKRRERRMIQMEKLKKEVGHLAEGAEERGSNGDGVFVEKKSDLGDKDVGRFVNIFPGRGTLLEKIKQGGA</sequence>
<accession>A0AAV7G583</accession>
<organism evidence="1 2">
    <name type="scientific">Dendrobium chrysotoxum</name>
    <name type="common">Orchid</name>
    <dbReference type="NCBI Taxonomy" id="161865"/>
    <lineage>
        <taxon>Eukaryota</taxon>
        <taxon>Viridiplantae</taxon>
        <taxon>Streptophyta</taxon>
        <taxon>Embryophyta</taxon>
        <taxon>Tracheophyta</taxon>
        <taxon>Spermatophyta</taxon>
        <taxon>Magnoliopsida</taxon>
        <taxon>Liliopsida</taxon>
        <taxon>Asparagales</taxon>
        <taxon>Orchidaceae</taxon>
        <taxon>Epidendroideae</taxon>
        <taxon>Malaxideae</taxon>
        <taxon>Dendrobiinae</taxon>
        <taxon>Dendrobium</taxon>
    </lineage>
</organism>
<dbReference type="AlphaFoldDB" id="A0AAV7G583"/>
<comment type="caution">
    <text evidence="1">The sequence shown here is derived from an EMBL/GenBank/DDBJ whole genome shotgun (WGS) entry which is preliminary data.</text>
</comment>
<name>A0AAV7G583_DENCH</name>
<gene>
    <name evidence="1" type="ORF">IEQ34_021612</name>
</gene>